<organism evidence="1 2">
    <name type="scientific">Geosporobacter ferrireducens</name>
    <dbReference type="NCBI Taxonomy" id="1424294"/>
    <lineage>
        <taxon>Bacteria</taxon>
        <taxon>Bacillati</taxon>
        <taxon>Bacillota</taxon>
        <taxon>Clostridia</taxon>
        <taxon>Peptostreptococcales</taxon>
        <taxon>Thermotaleaceae</taxon>
        <taxon>Geosporobacter</taxon>
    </lineage>
</organism>
<dbReference type="AlphaFoldDB" id="A0A1D8GK95"/>
<keyword evidence="2" id="KW-1185">Reference proteome</keyword>
<dbReference type="PIRSF" id="PIRSF011503">
    <property type="entry name" value="DdrB_PduH"/>
    <property type="match status" value="1"/>
</dbReference>
<dbReference type="SUPFAM" id="SSF52968">
    <property type="entry name" value="B12-dependent dehydatase associated subunit"/>
    <property type="match status" value="1"/>
</dbReference>
<dbReference type="Proteomes" id="UP000095743">
    <property type="component" value="Chromosome"/>
</dbReference>
<accession>A0A1D8GK95</accession>
<evidence type="ECO:0000313" key="1">
    <source>
        <dbReference type="EMBL" id="AOT71335.1"/>
    </source>
</evidence>
<gene>
    <name evidence="1" type="ORF">Gferi_18310</name>
</gene>
<reference evidence="1 2" key="1">
    <citation type="submission" date="2016-09" db="EMBL/GenBank/DDBJ databases">
        <title>Genomic analysis reveals versatility of anaerobic energy metabolism of Geosporobacter ferrireducens IRF9 of phylum Firmicutes.</title>
        <authorList>
            <person name="Kim S.-J."/>
        </authorList>
    </citation>
    <scope>NUCLEOTIDE SEQUENCE [LARGE SCALE GENOMIC DNA]</scope>
    <source>
        <strain evidence="1 2">IRF9</strain>
    </source>
</reference>
<dbReference type="InterPro" id="IPR009192">
    <property type="entry name" value="Diol/glycerol_deHydtase_re_ssu"/>
</dbReference>
<sequence>MAINAKITKPHINVFYHKGSIIAESFNHVIWGIEEEGIPYVIEGKQEETALELACLGAESSNLGVGIGIGKDGLLILHYNKLQKDHPLFRIKLKDSAETLRKIGANAARLVKGIPFKAI</sequence>
<protein>
    <recommendedName>
        <fullName evidence="3">Glycerol dehydratase</fullName>
    </recommendedName>
</protein>
<evidence type="ECO:0008006" key="3">
    <source>
        <dbReference type="Google" id="ProtNLM"/>
    </source>
</evidence>
<dbReference type="STRING" id="1424294.Gferi_18310"/>
<evidence type="ECO:0000313" key="2">
    <source>
        <dbReference type="Proteomes" id="UP000095743"/>
    </source>
</evidence>
<dbReference type="InterPro" id="IPR010254">
    <property type="entry name" value="B12-dep_deHydtase_bsu"/>
</dbReference>
<dbReference type="Pfam" id="PF02288">
    <property type="entry name" value="Dehydratase_MU"/>
    <property type="match status" value="1"/>
</dbReference>
<proteinExistence type="predicted"/>
<name>A0A1D8GK95_9FIRM</name>
<dbReference type="RefSeq" id="WP_069979044.1">
    <property type="nucleotide sequence ID" value="NZ_CP017269.1"/>
</dbReference>
<dbReference type="KEGG" id="gfe:Gferi_18310"/>
<dbReference type="Gene3D" id="3.40.50.10150">
    <property type="entry name" value="B12-dependent dehydatase associated subunit"/>
    <property type="match status" value="1"/>
</dbReference>
<dbReference type="EMBL" id="CP017269">
    <property type="protein sequence ID" value="AOT71335.1"/>
    <property type="molecule type" value="Genomic_DNA"/>
</dbReference>
<dbReference type="OrthoDB" id="308037at2"/>
<dbReference type="InterPro" id="IPR003208">
    <property type="entry name" value="Dehydtase/Dehydtase_re"/>
</dbReference>